<evidence type="ECO:0000313" key="2">
    <source>
        <dbReference type="EMBL" id="TNN67783.1"/>
    </source>
</evidence>
<feature type="compositionally biased region" description="Basic and acidic residues" evidence="1">
    <location>
        <begin position="100"/>
        <end position="112"/>
    </location>
</feature>
<proteinExistence type="predicted"/>
<reference evidence="2 3" key="1">
    <citation type="submission" date="2019-03" db="EMBL/GenBank/DDBJ databases">
        <title>First draft genome of Liparis tanakae, snailfish: a comprehensive survey of snailfish specific genes.</title>
        <authorList>
            <person name="Kim W."/>
            <person name="Song I."/>
            <person name="Jeong J.-H."/>
            <person name="Kim D."/>
            <person name="Kim S."/>
            <person name="Ryu S."/>
            <person name="Song J.Y."/>
            <person name="Lee S.K."/>
        </authorList>
    </citation>
    <scope>NUCLEOTIDE SEQUENCE [LARGE SCALE GENOMIC DNA]</scope>
    <source>
        <tissue evidence="2">Muscle</tissue>
    </source>
</reference>
<feature type="region of interest" description="Disordered" evidence="1">
    <location>
        <begin position="98"/>
        <end position="128"/>
    </location>
</feature>
<accession>A0A4Z2HS24</accession>
<feature type="compositionally biased region" description="Basic and acidic residues" evidence="1">
    <location>
        <begin position="19"/>
        <end position="30"/>
    </location>
</feature>
<dbReference type="Proteomes" id="UP000314294">
    <property type="component" value="Unassembled WGS sequence"/>
</dbReference>
<comment type="caution">
    <text evidence="2">The sequence shown here is derived from an EMBL/GenBank/DDBJ whole genome shotgun (WGS) entry which is preliminary data.</text>
</comment>
<protein>
    <submittedName>
        <fullName evidence="2">Uncharacterized protein</fullName>
    </submittedName>
</protein>
<feature type="compositionally biased region" description="Polar residues" evidence="1">
    <location>
        <begin position="116"/>
        <end position="128"/>
    </location>
</feature>
<feature type="region of interest" description="Disordered" evidence="1">
    <location>
        <begin position="1"/>
        <end position="32"/>
    </location>
</feature>
<name>A0A4Z2HS24_9TELE</name>
<organism evidence="2 3">
    <name type="scientific">Liparis tanakae</name>
    <name type="common">Tanaka's snailfish</name>
    <dbReference type="NCBI Taxonomy" id="230148"/>
    <lineage>
        <taxon>Eukaryota</taxon>
        <taxon>Metazoa</taxon>
        <taxon>Chordata</taxon>
        <taxon>Craniata</taxon>
        <taxon>Vertebrata</taxon>
        <taxon>Euteleostomi</taxon>
        <taxon>Actinopterygii</taxon>
        <taxon>Neopterygii</taxon>
        <taxon>Teleostei</taxon>
        <taxon>Neoteleostei</taxon>
        <taxon>Acanthomorphata</taxon>
        <taxon>Eupercaria</taxon>
        <taxon>Perciformes</taxon>
        <taxon>Cottioidei</taxon>
        <taxon>Cottales</taxon>
        <taxon>Liparidae</taxon>
        <taxon>Liparis</taxon>
    </lineage>
</organism>
<dbReference type="EMBL" id="SRLO01000198">
    <property type="protein sequence ID" value="TNN67783.1"/>
    <property type="molecule type" value="Genomic_DNA"/>
</dbReference>
<evidence type="ECO:0000256" key="1">
    <source>
        <dbReference type="SAM" id="MobiDB-lite"/>
    </source>
</evidence>
<sequence>MEEKRRKDCAAVNVGAMDEQQHDDQREPSHHWSGNIHIVTDFVKSASREVSRLARDCLPAPLCEQLLLSPRVPLSRPLMFITAPLSQSHSVIVSRANINRKSEPGRLAEPQRRHSQPLTASPETLCVT</sequence>
<gene>
    <name evidence="2" type="ORF">EYF80_021937</name>
</gene>
<dbReference type="AlphaFoldDB" id="A0A4Z2HS24"/>
<evidence type="ECO:0000313" key="3">
    <source>
        <dbReference type="Proteomes" id="UP000314294"/>
    </source>
</evidence>
<keyword evidence="3" id="KW-1185">Reference proteome</keyword>